<dbReference type="Gene3D" id="3.30.565.10">
    <property type="entry name" value="Histidine kinase-like ATPase, C-terminal domain"/>
    <property type="match status" value="1"/>
</dbReference>
<gene>
    <name evidence="15" type="ORF">HMPREF0091_10168</name>
</gene>
<keyword evidence="10 12" id="KW-0472">Membrane</keyword>
<feature type="transmembrane region" description="Helical" evidence="12">
    <location>
        <begin position="53"/>
        <end position="76"/>
    </location>
</feature>
<dbReference type="InterPro" id="IPR050428">
    <property type="entry name" value="TCS_sensor_his_kinase"/>
</dbReference>
<evidence type="ECO:0000313" key="16">
    <source>
        <dbReference type="Proteomes" id="UP000005947"/>
    </source>
</evidence>
<name>F1T5T7_9ACTN</name>
<dbReference type="CDD" id="cd00082">
    <property type="entry name" value="HisKA"/>
    <property type="match status" value="1"/>
</dbReference>
<keyword evidence="9" id="KW-0902">Two-component regulatory system</keyword>
<keyword evidence="4" id="KW-0597">Phosphoprotein</keyword>
<dbReference type="InterPro" id="IPR003594">
    <property type="entry name" value="HATPase_dom"/>
</dbReference>
<dbReference type="Gene3D" id="6.10.340.10">
    <property type="match status" value="1"/>
</dbReference>
<evidence type="ECO:0000259" key="14">
    <source>
        <dbReference type="PROSITE" id="PS50885"/>
    </source>
</evidence>
<evidence type="ECO:0000256" key="1">
    <source>
        <dbReference type="ARBA" id="ARBA00000085"/>
    </source>
</evidence>
<comment type="caution">
    <text evidence="15">The sequence shown here is derived from an EMBL/GenBank/DDBJ whole genome shotgun (WGS) entry which is preliminary data.</text>
</comment>
<evidence type="ECO:0000256" key="9">
    <source>
        <dbReference type="ARBA" id="ARBA00023012"/>
    </source>
</evidence>
<dbReference type="FunFam" id="3.30.565.10:FF:000006">
    <property type="entry name" value="Sensor histidine kinase WalK"/>
    <property type="match status" value="1"/>
</dbReference>
<dbReference type="CDD" id="cd06225">
    <property type="entry name" value="HAMP"/>
    <property type="match status" value="1"/>
</dbReference>
<dbReference type="SMART" id="SM00388">
    <property type="entry name" value="HisKA"/>
    <property type="match status" value="1"/>
</dbReference>
<evidence type="ECO:0000313" key="15">
    <source>
        <dbReference type="EMBL" id="EGF23221.1"/>
    </source>
</evidence>
<keyword evidence="8 12" id="KW-1133">Transmembrane helix</keyword>
<evidence type="ECO:0000256" key="4">
    <source>
        <dbReference type="ARBA" id="ARBA00022553"/>
    </source>
</evidence>
<reference evidence="15 16" key="1">
    <citation type="submission" date="2011-02" db="EMBL/GenBank/DDBJ databases">
        <authorList>
            <person name="Muzny D."/>
            <person name="Qin X."/>
            <person name="Buhay C."/>
            <person name="Dugan-Rocha S."/>
            <person name="Ding Y."/>
            <person name="Chen G."/>
            <person name="Hawes A."/>
            <person name="Holder M."/>
            <person name="Jhangiani S."/>
            <person name="Johnson A."/>
            <person name="Khan Z."/>
            <person name="Li Z."/>
            <person name="Liu W."/>
            <person name="Liu X."/>
            <person name="Perez L."/>
            <person name="Shen H."/>
            <person name="Wang Q."/>
            <person name="Watt J."/>
            <person name="Xi L."/>
            <person name="Xin Y."/>
            <person name="Zhou J."/>
            <person name="Deng J."/>
            <person name="Jiang H."/>
            <person name="Liu Y."/>
            <person name="Qu J."/>
            <person name="Song X.-Z."/>
            <person name="Zhang L."/>
            <person name="Villasana D."/>
            <person name="Johnson A."/>
            <person name="Liu J."/>
            <person name="Liyanage D."/>
            <person name="Lorensuhewa L."/>
            <person name="Robinson T."/>
            <person name="Song A."/>
            <person name="Song B.-B."/>
            <person name="Dinh H."/>
            <person name="Thornton R."/>
            <person name="Coyle M."/>
            <person name="Francisco L."/>
            <person name="Jackson L."/>
            <person name="Javaid M."/>
            <person name="Korchina V."/>
            <person name="Kovar C."/>
            <person name="Mata R."/>
            <person name="Mathew T."/>
            <person name="Ngo R."/>
            <person name="Nguyen L."/>
            <person name="Nguyen N."/>
            <person name="Okwuonu G."/>
            <person name="Ongeri F."/>
            <person name="Pham C."/>
            <person name="Simmons D."/>
            <person name="Wilczek-Boney K."/>
            <person name="Hale W."/>
            <person name="Jakkamsetti A."/>
            <person name="Pham P."/>
            <person name="Ruth R."/>
            <person name="San Lucas F."/>
            <person name="Warren J."/>
            <person name="Zhang J."/>
            <person name="Zhao Z."/>
            <person name="Zhou C."/>
            <person name="Zhu D."/>
            <person name="Lee S."/>
            <person name="Bess C."/>
            <person name="Blankenburg K."/>
            <person name="Forbes L."/>
            <person name="Fu Q."/>
            <person name="Gubbala S."/>
            <person name="Hirani K."/>
            <person name="Jayaseelan J.C."/>
            <person name="Lara F."/>
            <person name="Munidasa M."/>
            <person name="Palculict T."/>
            <person name="Patil S."/>
            <person name="Pu L.-L."/>
            <person name="Saada N."/>
            <person name="Tang L."/>
            <person name="Weissenberger G."/>
            <person name="Zhu Y."/>
            <person name="Hemphill L."/>
            <person name="Shang Y."/>
            <person name="Youmans B."/>
            <person name="Ayvaz T."/>
            <person name="Ross M."/>
            <person name="Santibanez J."/>
            <person name="Aqrawi P."/>
            <person name="Gross S."/>
            <person name="Joshi V."/>
            <person name="Fowler G."/>
            <person name="Nazareth L."/>
            <person name="Reid J."/>
            <person name="Worley K."/>
            <person name="Petrosino J."/>
            <person name="Highlander S."/>
            <person name="Gibbs R."/>
        </authorList>
    </citation>
    <scope>NUCLEOTIDE SEQUENCE [LARGE SCALE GENOMIC DNA]</scope>
    <source>
        <strain evidence="15 16">DSM 15829</strain>
    </source>
</reference>
<protein>
    <recommendedName>
        <fullName evidence="3">histidine kinase</fullName>
        <ecNumber evidence="3">2.7.13.3</ecNumber>
    </recommendedName>
</protein>
<dbReference type="SUPFAM" id="SSF47384">
    <property type="entry name" value="Homodimeric domain of signal transducing histidine kinase"/>
    <property type="match status" value="1"/>
</dbReference>
<evidence type="ECO:0000256" key="2">
    <source>
        <dbReference type="ARBA" id="ARBA00004236"/>
    </source>
</evidence>
<comment type="catalytic activity">
    <reaction evidence="1">
        <text>ATP + protein L-histidine = ADP + protein N-phospho-L-histidine.</text>
        <dbReference type="EC" id="2.7.13.3"/>
    </reaction>
</comment>
<keyword evidence="7 15" id="KW-0418">Kinase</keyword>
<dbReference type="eggNOG" id="COG5002">
    <property type="taxonomic scope" value="Bacteria"/>
</dbReference>
<dbReference type="AlphaFoldDB" id="F1T5T7"/>
<dbReference type="GO" id="GO:0005886">
    <property type="term" value="C:plasma membrane"/>
    <property type="evidence" value="ECO:0007669"/>
    <property type="project" value="UniProtKB-SubCell"/>
</dbReference>
<dbReference type="InterPro" id="IPR036097">
    <property type="entry name" value="HisK_dim/P_sf"/>
</dbReference>
<dbReference type="Proteomes" id="UP000005947">
    <property type="component" value="Unassembled WGS sequence"/>
</dbReference>
<dbReference type="SMART" id="SM00304">
    <property type="entry name" value="HAMP"/>
    <property type="match status" value="1"/>
</dbReference>
<keyword evidence="5" id="KW-0808">Transferase</keyword>
<evidence type="ECO:0000256" key="7">
    <source>
        <dbReference type="ARBA" id="ARBA00022777"/>
    </source>
</evidence>
<dbReference type="InterPro" id="IPR003660">
    <property type="entry name" value="HAMP_dom"/>
</dbReference>
<evidence type="ECO:0000256" key="12">
    <source>
        <dbReference type="SAM" id="Phobius"/>
    </source>
</evidence>
<feature type="region of interest" description="Disordered" evidence="11">
    <location>
        <begin position="160"/>
        <end position="183"/>
    </location>
</feature>
<accession>F1T5T7</accession>
<feature type="transmembrane region" description="Helical" evidence="12">
    <location>
        <begin position="221"/>
        <end position="242"/>
    </location>
</feature>
<sequence>MKNKPSITSYVKLEEQMYDNLKEDGKDASKVSFNTMSHTPYRVRPSETVTGRLTIYFALTAFMTAVILSIVLAVVWEDQFQTYTRRGMQHMAQKIALSLGKQYSVSGGWKSTFIRSSSLTFPVPSDVGIEIVDAHGQLIYGNVPASSYARDNADHIEIIDSKSDKSNSASEVGGPPEGDHATATADIVDNSGEYVGNVRLWAFGSETLITKSDDVFRKNSYGAILAAAVIAILLACALSYAASHVFVKPIKKITSTAAQIRNGDLTARTNLTGDDEIGRLGETFDSMASELERDIKFEHRLTSDVAHELRTPLMAMLATVEGMQDGVLPADNEHYETVAQEVRRLSRLVDAMLRLSRIENGTRALKIEKSDAVYMVKSLVSMQEQLFAERNLRLKFDDKIPEHECMIEMDSDLIREAITNIMSNAMRYTPAGGWVIVSISKSRNEVLISVRDTGIGIAKEDIPRVFARFWRSDASRGRVSGGLGIGLALTKEIIDKHNGRIAVESTLGKGTTFTLAIPCEHKAQQTA</sequence>
<comment type="subcellular location">
    <subcellularLocation>
        <location evidence="2">Cell membrane</location>
    </subcellularLocation>
</comment>
<dbReference type="PANTHER" id="PTHR45436:SF5">
    <property type="entry name" value="SENSOR HISTIDINE KINASE TRCS"/>
    <property type="match status" value="1"/>
</dbReference>
<evidence type="ECO:0000256" key="3">
    <source>
        <dbReference type="ARBA" id="ARBA00012438"/>
    </source>
</evidence>
<dbReference type="PANTHER" id="PTHR45436">
    <property type="entry name" value="SENSOR HISTIDINE KINASE YKOH"/>
    <property type="match status" value="1"/>
</dbReference>
<dbReference type="InterPro" id="IPR004358">
    <property type="entry name" value="Sig_transdc_His_kin-like_C"/>
</dbReference>
<dbReference type="SUPFAM" id="SSF158472">
    <property type="entry name" value="HAMP domain-like"/>
    <property type="match status" value="1"/>
</dbReference>
<dbReference type="EMBL" id="ACGK02000001">
    <property type="protein sequence ID" value="EGF23221.1"/>
    <property type="molecule type" value="Genomic_DNA"/>
</dbReference>
<evidence type="ECO:0000256" key="5">
    <source>
        <dbReference type="ARBA" id="ARBA00022679"/>
    </source>
</evidence>
<dbReference type="OrthoDB" id="9786919at2"/>
<feature type="domain" description="HAMP" evidence="14">
    <location>
        <begin position="244"/>
        <end position="296"/>
    </location>
</feature>
<dbReference type="PRINTS" id="PR00344">
    <property type="entry name" value="BCTRLSENSOR"/>
</dbReference>
<dbReference type="SMART" id="SM00387">
    <property type="entry name" value="HATPase_c"/>
    <property type="match status" value="1"/>
</dbReference>
<feature type="domain" description="Histidine kinase" evidence="13">
    <location>
        <begin position="304"/>
        <end position="521"/>
    </location>
</feature>
<dbReference type="PROSITE" id="PS50885">
    <property type="entry name" value="HAMP"/>
    <property type="match status" value="1"/>
</dbReference>
<dbReference type="Pfam" id="PF02518">
    <property type="entry name" value="HATPase_c"/>
    <property type="match status" value="1"/>
</dbReference>
<keyword evidence="16" id="KW-1185">Reference proteome</keyword>
<evidence type="ECO:0000256" key="10">
    <source>
        <dbReference type="ARBA" id="ARBA00023136"/>
    </source>
</evidence>
<evidence type="ECO:0000256" key="8">
    <source>
        <dbReference type="ARBA" id="ARBA00022989"/>
    </source>
</evidence>
<evidence type="ECO:0000256" key="6">
    <source>
        <dbReference type="ARBA" id="ARBA00022692"/>
    </source>
</evidence>
<evidence type="ECO:0000256" key="11">
    <source>
        <dbReference type="SAM" id="MobiDB-lite"/>
    </source>
</evidence>
<dbReference type="GO" id="GO:0000155">
    <property type="term" value="F:phosphorelay sensor kinase activity"/>
    <property type="evidence" value="ECO:0007669"/>
    <property type="project" value="InterPro"/>
</dbReference>
<dbReference type="InterPro" id="IPR003661">
    <property type="entry name" value="HisK_dim/P_dom"/>
</dbReference>
<dbReference type="SUPFAM" id="SSF55874">
    <property type="entry name" value="ATPase domain of HSP90 chaperone/DNA topoisomerase II/histidine kinase"/>
    <property type="match status" value="1"/>
</dbReference>
<dbReference type="Gene3D" id="1.10.287.130">
    <property type="match status" value="1"/>
</dbReference>
<dbReference type="RefSeq" id="WP_006302278.1">
    <property type="nucleotide sequence ID" value="NZ_ACGK02000001.1"/>
</dbReference>
<dbReference type="GeneID" id="93210923"/>
<proteinExistence type="predicted"/>
<evidence type="ECO:0000259" key="13">
    <source>
        <dbReference type="PROSITE" id="PS50109"/>
    </source>
</evidence>
<dbReference type="InterPro" id="IPR036890">
    <property type="entry name" value="HATPase_C_sf"/>
</dbReference>
<dbReference type="eggNOG" id="COG5000">
    <property type="taxonomic scope" value="Bacteria"/>
</dbReference>
<dbReference type="InterPro" id="IPR005467">
    <property type="entry name" value="His_kinase_dom"/>
</dbReference>
<dbReference type="PROSITE" id="PS50109">
    <property type="entry name" value="HIS_KIN"/>
    <property type="match status" value="1"/>
</dbReference>
<dbReference type="EC" id="2.7.13.3" evidence="3"/>
<dbReference type="Pfam" id="PF00512">
    <property type="entry name" value="HisKA"/>
    <property type="match status" value="1"/>
</dbReference>
<organism evidence="15 16">
    <name type="scientific">Fannyhessea vaginae DSM 15829</name>
    <dbReference type="NCBI Taxonomy" id="525256"/>
    <lineage>
        <taxon>Bacteria</taxon>
        <taxon>Bacillati</taxon>
        <taxon>Actinomycetota</taxon>
        <taxon>Coriobacteriia</taxon>
        <taxon>Coriobacteriales</taxon>
        <taxon>Atopobiaceae</taxon>
        <taxon>Fannyhessea</taxon>
    </lineage>
</organism>
<keyword evidence="6 12" id="KW-0812">Transmembrane</keyword>
<dbReference type="Pfam" id="PF00672">
    <property type="entry name" value="HAMP"/>
    <property type="match status" value="1"/>
</dbReference>